<evidence type="ECO:0000313" key="1">
    <source>
        <dbReference type="EMBL" id="CAK7943977.1"/>
    </source>
</evidence>
<gene>
    <name evidence="1" type="ORF">PM001_LOCUS29127</name>
</gene>
<dbReference type="Proteomes" id="UP001162060">
    <property type="component" value="Unassembled WGS sequence"/>
</dbReference>
<organism evidence="1 2">
    <name type="scientific">Peronospora matthiolae</name>
    <dbReference type="NCBI Taxonomy" id="2874970"/>
    <lineage>
        <taxon>Eukaryota</taxon>
        <taxon>Sar</taxon>
        <taxon>Stramenopiles</taxon>
        <taxon>Oomycota</taxon>
        <taxon>Peronosporomycetes</taxon>
        <taxon>Peronosporales</taxon>
        <taxon>Peronosporaceae</taxon>
        <taxon>Peronospora</taxon>
    </lineage>
</organism>
<sequence length="62" mass="6969">MMACNTLASFVMHFFMKRNCETATNLLEELKDEYSCLRASVGTYVEDDADVLNKVVMDADAP</sequence>
<protein>
    <submittedName>
        <fullName evidence="1">Uncharacterized protein</fullName>
    </submittedName>
</protein>
<reference evidence="1" key="1">
    <citation type="submission" date="2024-01" db="EMBL/GenBank/DDBJ databases">
        <authorList>
            <person name="Webb A."/>
        </authorList>
    </citation>
    <scope>NUCLEOTIDE SEQUENCE</scope>
    <source>
        <strain evidence="1">Pm1</strain>
    </source>
</reference>
<evidence type="ECO:0000313" key="2">
    <source>
        <dbReference type="Proteomes" id="UP001162060"/>
    </source>
</evidence>
<dbReference type="EMBL" id="CAKLBY020000305">
    <property type="protein sequence ID" value="CAK7943977.1"/>
    <property type="molecule type" value="Genomic_DNA"/>
</dbReference>
<accession>A0AAV1VCA7</accession>
<comment type="caution">
    <text evidence="1">The sequence shown here is derived from an EMBL/GenBank/DDBJ whole genome shotgun (WGS) entry which is preliminary data.</text>
</comment>
<dbReference type="AlphaFoldDB" id="A0AAV1VCA7"/>
<name>A0AAV1VCA7_9STRA</name>
<proteinExistence type="predicted"/>